<dbReference type="EC" id="6.2.1.3" evidence="3"/>
<dbReference type="RefSeq" id="WP_042529108.1">
    <property type="nucleotide sequence ID" value="NZ_CP010827.1"/>
</dbReference>
<dbReference type="KEGG" id="csx:CSING_01640"/>
<dbReference type="InterPro" id="IPR000873">
    <property type="entry name" value="AMP-dep_synth/lig_dom"/>
</dbReference>
<accession>A0A0B6F1G9</accession>
<dbReference type="InterPro" id="IPR045851">
    <property type="entry name" value="AMP-bd_C_sf"/>
</dbReference>
<evidence type="ECO:0000313" key="4">
    <source>
        <dbReference type="Proteomes" id="UP000031890"/>
    </source>
</evidence>
<dbReference type="PROSITE" id="PS00455">
    <property type="entry name" value="AMP_BINDING"/>
    <property type="match status" value="1"/>
</dbReference>
<sequence length="579" mass="64097">MTESSAHAPSAYETKAWLQYYPEWTKPHLDYGDKTLLDSYQETVEAYGDRPATWFFGHQMTYRELDTHVRAAAAGLKAFGIRPGDRVAVALPNCPQHVAVFYAILKLGATVVEHNPLYTAPELEPLFKDHAARVAVVWDKSSPTFEKLRDSTPLETIVTVNMIDAMPRRKQVLLRLPIPFIKDKREELSVPAPNTVPWSALTGRAIGGHGHKLVNADVDLNDTALILYTSGTTGTPKGAELTHSNLYCNMKMAESWVPSLGDKPERMLAALPLFHVYGLTLIAALGVQIGGELVLTPAPKIPLLLEIMKKRRPTWMPGVPTIYAKVMEAAKKEGIDLHGIENSLSGAAALPPEIVEEWEALTGGLLVEGYGLTETSPIVTVNPLNKNRRPGYIGIPFPDTEVRIGNPENLDETQPDGTAGELLVRGPQVFKGYFNMPEATENAFHDGWYRTGDMAIMESDGFIKIVSRIKEMIITGGFNIYPAEVEDVIRQHPDVNAVAVVGLPRADGSEDVVGCIVLNDGAVLDPEGLKDYCRERLTRYKVPRRFYHFEHLASDQLGKVRRREVQKDLMALIEEHAKA</sequence>
<dbReference type="Gene3D" id="3.40.50.12780">
    <property type="entry name" value="N-terminal domain of ligase-like"/>
    <property type="match status" value="1"/>
</dbReference>
<dbReference type="PANTHER" id="PTHR43767:SF1">
    <property type="entry name" value="NONRIBOSOMAL PEPTIDE SYNTHASE PES1 (EUROFUNG)-RELATED"/>
    <property type="match status" value="1"/>
</dbReference>
<protein>
    <submittedName>
        <fullName evidence="3">Acyl-CoA synthetase (AMP-forming)/AMP-acid ligase II</fullName>
        <ecNumber evidence="3">6.2.1.3</ecNumber>
    </submittedName>
</protein>
<evidence type="ECO:0000259" key="1">
    <source>
        <dbReference type="Pfam" id="PF00501"/>
    </source>
</evidence>
<dbReference type="InterPro" id="IPR020845">
    <property type="entry name" value="AMP-binding_CS"/>
</dbReference>
<keyword evidence="3" id="KW-0436">Ligase</keyword>
<dbReference type="InterPro" id="IPR042099">
    <property type="entry name" value="ANL_N_sf"/>
</dbReference>
<dbReference type="Pfam" id="PF13193">
    <property type="entry name" value="AMP-binding_C"/>
    <property type="match status" value="1"/>
</dbReference>
<dbReference type="SUPFAM" id="SSF56801">
    <property type="entry name" value="Acetyl-CoA synthetase-like"/>
    <property type="match status" value="1"/>
</dbReference>
<evidence type="ECO:0000259" key="2">
    <source>
        <dbReference type="Pfam" id="PF13193"/>
    </source>
</evidence>
<dbReference type="InterPro" id="IPR025110">
    <property type="entry name" value="AMP-bd_C"/>
</dbReference>
<dbReference type="STRING" id="161899.CSING_01640"/>
<dbReference type="GO" id="GO:0004467">
    <property type="term" value="F:long-chain fatty acid-CoA ligase activity"/>
    <property type="evidence" value="ECO:0007669"/>
    <property type="project" value="UniProtKB-EC"/>
</dbReference>
<dbReference type="PANTHER" id="PTHR43767">
    <property type="entry name" value="LONG-CHAIN-FATTY-ACID--COA LIGASE"/>
    <property type="match status" value="1"/>
</dbReference>
<dbReference type="Gene3D" id="3.30.300.30">
    <property type="match status" value="1"/>
</dbReference>
<dbReference type="EMBL" id="CP010827">
    <property type="protein sequence ID" value="AJI77886.1"/>
    <property type="molecule type" value="Genomic_DNA"/>
</dbReference>
<feature type="domain" description="AMP-binding enzyme C-terminal" evidence="2">
    <location>
        <begin position="484"/>
        <end position="558"/>
    </location>
</feature>
<dbReference type="AlphaFoldDB" id="A0A0B6F1G9"/>
<reference evidence="3 4" key="1">
    <citation type="journal article" date="2015" name="Genome Announc.">
        <title>Complete Genome Sequence and Annotation of Corynebacterium singulare DSM 44357, Isolated from a Human Semen Specimen.</title>
        <authorList>
            <person name="Merten M."/>
            <person name="Brinkrolf K."/>
            <person name="Albersmeier A."/>
            <person name="Kutter Y."/>
            <person name="Ruckert C."/>
            <person name="Tauch A."/>
        </authorList>
    </citation>
    <scope>NUCLEOTIDE SEQUENCE [LARGE SCALE GENOMIC DNA]</scope>
    <source>
        <strain evidence="3">IBS B52218</strain>
    </source>
</reference>
<name>A0A0B6F1G9_9CORY</name>
<gene>
    <name evidence="3" type="primary">fadD2</name>
    <name evidence="3" type="ORF">CSING_01640</name>
</gene>
<dbReference type="HOGENOM" id="CLU_000022_59_7_11"/>
<dbReference type="Proteomes" id="UP000031890">
    <property type="component" value="Chromosome"/>
</dbReference>
<dbReference type="NCBIfam" id="NF004114">
    <property type="entry name" value="PRK05605.1"/>
    <property type="match status" value="1"/>
</dbReference>
<dbReference type="CDD" id="cd05936">
    <property type="entry name" value="FC-FACS_FadD_like"/>
    <property type="match status" value="1"/>
</dbReference>
<feature type="domain" description="AMP-dependent synthetase/ligase" evidence="1">
    <location>
        <begin position="41"/>
        <end position="434"/>
    </location>
</feature>
<evidence type="ECO:0000313" key="3">
    <source>
        <dbReference type="EMBL" id="AJI77886.1"/>
    </source>
</evidence>
<organism evidence="3 4">
    <name type="scientific">Corynebacterium singulare</name>
    <dbReference type="NCBI Taxonomy" id="161899"/>
    <lineage>
        <taxon>Bacteria</taxon>
        <taxon>Bacillati</taxon>
        <taxon>Actinomycetota</taxon>
        <taxon>Actinomycetes</taxon>
        <taxon>Mycobacteriales</taxon>
        <taxon>Corynebacteriaceae</taxon>
        <taxon>Corynebacterium</taxon>
    </lineage>
</organism>
<dbReference type="InterPro" id="IPR050237">
    <property type="entry name" value="ATP-dep_AMP-bd_enzyme"/>
</dbReference>
<proteinExistence type="predicted"/>
<dbReference type="Pfam" id="PF00501">
    <property type="entry name" value="AMP-binding"/>
    <property type="match status" value="1"/>
</dbReference>
<dbReference type="OrthoDB" id="9803968at2"/>